<reference evidence="1 2" key="1">
    <citation type="submission" date="2018-04" db="EMBL/GenBank/DDBJ databases">
        <title>Pseudomonas sp. nov., isolated from mangrove soil.</title>
        <authorList>
            <person name="Chen C."/>
        </authorList>
    </citation>
    <scope>NUCLEOTIDE SEQUENCE [LARGE SCALE GENOMIC DNA]</scope>
    <source>
        <strain evidence="1 2">TC-11</strain>
    </source>
</reference>
<name>A0A2T5PCL9_9PSED</name>
<dbReference type="PROSITE" id="PS51257">
    <property type="entry name" value="PROKAR_LIPOPROTEIN"/>
    <property type="match status" value="1"/>
</dbReference>
<evidence type="ECO:0000313" key="2">
    <source>
        <dbReference type="Proteomes" id="UP000244064"/>
    </source>
</evidence>
<dbReference type="OrthoDB" id="9764969at2"/>
<dbReference type="RefSeq" id="WP_108105803.1">
    <property type="nucleotide sequence ID" value="NZ_QASN01000007.1"/>
</dbReference>
<sequence>MPRLPTILLLLSLAACQSSERVSREQMLTRIDARVQLPDSHYNLLWYQGTTRDRHHFKHIRGYFLDEVIFIVDAQQLPIAQPRAYSRDSTRWLSVERIGDRWQAARKHAEGWQVERCTDEERQCLRLD</sequence>
<comment type="caution">
    <text evidence="1">The sequence shown here is derived from an EMBL/GenBank/DDBJ whole genome shotgun (WGS) entry which is preliminary data.</text>
</comment>
<dbReference type="AlphaFoldDB" id="A0A2T5PCL9"/>
<gene>
    <name evidence="1" type="ORF">DBO85_04850</name>
</gene>
<organism evidence="1 2">
    <name type="scientific">Pseudomonas mangrovi</name>
    <dbReference type="NCBI Taxonomy" id="2161748"/>
    <lineage>
        <taxon>Bacteria</taxon>
        <taxon>Pseudomonadati</taxon>
        <taxon>Pseudomonadota</taxon>
        <taxon>Gammaproteobacteria</taxon>
        <taxon>Pseudomonadales</taxon>
        <taxon>Pseudomonadaceae</taxon>
        <taxon>Pseudomonas</taxon>
    </lineage>
</organism>
<evidence type="ECO:0008006" key="3">
    <source>
        <dbReference type="Google" id="ProtNLM"/>
    </source>
</evidence>
<keyword evidence="2" id="KW-1185">Reference proteome</keyword>
<proteinExistence type="predicted"/>
<dbReference type="EMBL" id="QASN01000007">
    <property type="protein sequence ID" value="PTU75471.1"/>
    <property type="molecule type" value="Genomic_DNA"/>
</dbReference>
<protein>
    <recommendedName>
        <fullName evidence="3">Lipoprotein</fullName>
    </recommendedName>
</protein>
<dbReference type="Proteomes" id="UP000244064">
    <property type="component" value="Unassembled WGS sequence"/>
</dbReference>
<evidence type="ECO:0000313" key="1">
    <source>
        <dbReference type="EMBL" id="PTU75471.1"/>
    </source>
</evidence>
<accession>A0A2T5PCL9</accession>